<reference evidence="4 6" key="1">
    <citation type="journal article" date="2012" name="Nature">
        <title>Algal genomes reveal evolutionary mosaicism and the fate of nucleomorphs.</title>
        <authorList>
            <consortium name="DOE Joint Genome Institute"/>
            <person name="Curtis B.A."/>
            <person name="Tanifuji G."/>
            <person name="Burki F."/>
            <person name="Gruber A."/>
            <person name="Irimia M."/>
            <person name="Maruyama S."/>
            <person name="Arias M.C."/>
            <person name="Ball S.G."/>
            <person name="Gile G.H."/>
            <person name="Hirakawa Y."/>
            <person name="Hopkins J.F."/>
            <person name="Kuo A."/>
            <person name="Rensing S.A."/>
            <person name="Schmutz J."/>
            <person name="Symeonidi A."/>
            <person name="Elias M."/>
            <person name="Eveleigh R.J."/>
            <person name="Herman E.K."/>
            <person name="Klute M.J."/>
            <person name="Nakayama T."/>
            <person name="Obornik M."/>
            <person name="Reyes-Prieto A."/>
            <person name="Armbrust E.V."/>
            <person name="Aves S.J."/>
            <person name="Beiko R.G."/>
            <person name="Coutinho P."/>
            <person name="Dacks J.B."/>
            <person name="Durnford D.G."/>
            <person name="Fast N.M."/>
            <person name="Green B.R."/>
            <person name="Grisdale C.J."/>
            <person name="Hempel F."/>
            <person name="Henrissat B."/>
            <person name="Hoppner M.P."/>
            <person name="Ishida K."/>
            <person name="Kim E."/>
            <person name="Koreny L."/>
            <person name="Kroth P.G."/>
            <person name="Liu Y."/>
            <person name="Malik S.B."/>
            <person name="Maier U.G."/>
            <person name="McRose D."/>
            <person name="Mock T."/>
            <person name="Neilson J.A."/>
            <person name="Onodera N.T."/>
            <person name="Poole A.M."/>
            <person name="Pritham E.J."/>
            <person name="Richards T.A."/>
            <person name="Rocap G."/>
            <person name="Roy S.W."/>
            <person name="Sarai C."/>
            <person name="Schaack S."/>
            <person name="Shirato S."/>
            <person name="Slamovits C.H."/>
            <person name="Spencer D.F."/>
            <person name="Suzuki S."/>
            <person name="Worden A.Z."/>
            <person name="Zauner S."/>
            <person name="Barry K."/>
            <person name="Bell C."/>
            <person name="Bharti A.K."/>
            <person name="Crow J.A."/>
            <person name="Grimwood J."/>
            <person name="Kramer R."/>
            <person name="Lindquist E."/>
            <person name="Lucas S."/>
            <person name="Salamov A."/>
            <person name="McFadden G.I."/>
            <person name="Lane C.E."/>
            <person name="Keeling P.J."/>
            <person name="Gray M.W."/>
            <person name="Grigoriev I.V."/>
            <person name="Archibald J.M."/>
        </authorList>
    </citation>
    <scope>NUCLEOTIDE SEQUENCE</scope>
    <source>
        <strain evidence="4 6">CCMP2712</strain>
    </source>
</reference>
<dbReference type="PROSITE" id="PS50014">
    <property type="entry name" value="BROMODOMAIN_2"/>
    <property type="match status" value="1"/>
</dbReference>
<dbReference type="Pfam" id="PF00439">
    <property type="entry name" value="Bromodomain"/>
    <property type="match status" value="1"/>
</dbReference>
<dbReference type="GeneID" id="17297495"/>
<organism evidence="4">
    <name type="scientific">Guillardia theta (strain CCMP2712)</name>
    <name type="common">Cryptophyte</name>
    <dbReference type="NCBI Taxonomy" id="905079"/>
    <lineage>
        <taxon>Eukaryota</taxon>
        <taxon>Cryptophyceae</taxon>
        <taxon>Pyrenomonadales</taxon>
        <taxon>Geminigeraceae</taxon>
        <taxon>Guillardia</taxon>
    </lineage>
</organism>
<reference evidence="5" key="3">
    <citation type="submission" date="2015-06" db="UniProtKB">
        <authorList>
            <consortium name="EnsemblProtists"/>
        </authorList>
    </citation>
    <scope>IDENTIFICATION</scope>
</reference>
<dbReference type="eggNOG" id="KOG1474">
    <property type="taxonomic scope" value="Eukaryota"/>
</dbReference>
<dbReference type="InterPro" id="IPR001487">
    <property type="entry name" value="Bromodomain"/>
</dbReference>
<dbReference type="OrthoDB" id="21449at2759"/>
<dbReference type="OMA" id="HECSWIF"/>
<dbReference type="PANTHER" id="PTHR45926">
    <property type="entry name" value="OSJNBA0053K19.4 PROTEIN"/>
    <property type="match status" value="1"/>
</dbReference>
<accession>L1IYG6</accession>
<dbReference type="PaxDb" id="55529-EKX40865"/>
<dbReference type="Gene3D" id="1.20.920.10">
    <property type="entry name" value="Bromodomain-like"/>
    <property type="match status" value="1"/>
</dbReference>
<evidence type="ECO:0000259" key="3">
    <source>
        <dbReference type="PROSITE" id="PS50014"/>
    </source>
</evidence>
<keyword evidence="6" id="KW-1185">Reference proteome</keyword>
<dbReference type="InterPro" id="IPR036427">
    <property type="entry name" value="Bromodomain-like_sf"/>
</dbReference>
<dbReference type="SUPFAM" id="SSF47370">
    <property type="entry name" value="Bromodomain"/>
    <property type="match status" value="1"/>
</dbReference>
<sequence>VDPIALDIPTYFEIIKHPMDLGTVRSKLISGSYKDINAFAADVRLTFDNAMLFNPVGHWVHEMAKNLKSFFESNFQEHLSRTGKKQS</sequence>
<dbReference type="KEGG" id="gtt:GUITHDRAFT_75230"/>
<name>L1IYG6_GUITC</name>
<evidence type="ECO:0000313" key="5">
    <source>
        <dbReference type="EnsemblProtists" id="EKX40865"/>
    </source>
</evidence>
<gene>
    <name evidence="4" type="ORF">GUITHDRAFT_75230</name>
</gene>
<evidence type="ECO:0000256" key="1">
    <source>
        <dbReference type="ARBA" id="ARBA00023117"/>
    </source>
</evidence>
<dbReference type="HOGENOM" id="CLU_129458_4_1_1"/>
<dbReference type="EMBL" id="JH993028">
    <property type="protein sequence ID" value="EKX40865.1"/>
    <property type="molecule type" value="Genomic_DNA"/>
</dbReference>
<dbReference type="AlphaFoldDB" id="L1IYG6"/>
<dbReference type="Proteomes" id="UP000011087">
    <property type="component" value="Unassembled WGS sequence"/>
</dbReference>
<protein>
    <recommendedName>
        <fullName evidence="3">Bromo domain-containing protein</fullName>
    </recommendedName>
</protein>
<evidence type="ECO:0000256" key="2">
    <source>
        <dbReference type="PROSITE-ProRule" id="PRU00035"/>
    </source>
</evidence>
<proteinExistence type="predicted"/>
<dbReference type="PRINTS" id="PR00503">
    <property type="entry name" value="BROMODOMAIN"/>
</dbReference>
<evidence type="ECO:0000313" key="4">
    <source>
        <dbReference type="EMBL" id="EKX40865.1"/>
    </source>
</evidence>
<evidence type="ECO:0000313" key="6">
    <source>
        <dbReference type="Proteomes" id="UP000011087"/>
    </source>
</evidence>
<dbReference type="STRING" id="905079.L1IYG6"/>
<dbReference type="SMART" id="SM00297">
    <property type="entry name" value="BROMO"/>
    <property type="match status" value="1"/>
</dbReference>
<dbReference type="EnsemblProtists" id="EKX40865">
    <property type="protein sequence ID" value="EKX40865"/>
    <property type="gene ID" value="GUITHDRAFT_75230"/>
</dbReference>
<reference evidence="6" key="2">
    <citation type="submission" date="2012-11" db="EMBL/GenBank/DDBJ databases">
        <authorList>
            <person name="Kuo A."/>
            <person name="Curtis B.A."/>
            <person name="Tanifuji G."/>
            <person name="Burki F."/>
            <person name="Gruber A."/>
            <person name="Irimia M."/>
            <person name="Maruyama S."/>
            <person name="Arias M.C."/>
            <person name="Ball S.G."/>
            <person name="Gile G.H."/>
            <person name="Hirakawa Y."/>
            <person name="Hopkins J.F."/>
            <person name="Rensing S.A."/>
            <person name="Schmutz J."/>
            <person name="Symeonidi A."/>
            <person name="Elias M."/>
            <person name="Eveleigh R.J."/>
            <person name="Herman E.K."/>
            <person name="Klute M.J."/>
            <person name="Nakayama T."/>
            <person name="Obornik M."/>
            <person name="Reyes-Prieto A."/>
            <person name="Armbrust E.V."/>
            <person name="Aves S.J."/>
            <person name="Beiko R.G."/>
            <person name="Coutinho P."/>
            <person name="Dacks J.B."/>
            <person name="Durnford D.G."/>
            <person name="Fast N.M."/>
            <person name="Green B.R."/>
            <person name="Grisdale C."/>
            <person name="Hempe F."/>
            <person name="Henrissat B."/>
            <person name="Hoppner M.P."/>
            <person name="Ishida K.-I."/>
            <person name="Kim E."/>
            <person name="Koreny L."/>
            <person name="Kroth P.G."/>
            <person name="Liu Y."/>
            <person name="Malik S.-B."/>
            <person name="Maier U.G."/>
            <person name="McRose D."/>
            <person name="Mock T."/>
            <person name="Neilson J.A."/>
            <person name="Onodera N.T."/>
            <person name="Poole A.M."/>
            <person name="Pritham E.J."/>
            <person name="Richards T.A."/>
            <person name="Rocap G."/>
            <person name="Roy S.W."/>
            <person name="Sarai C."/>
            <person name="Schaack S."/>
            <person name="Shirato S."/>
            <person name="Slamovits C.H."/>
            <person name="Spencer D.F."/>
            <person name="Suzuki S."/>
            <person name="Worden A.Z."/>
            <person name="Zauner S."/>
            <person name="Barry K."/>
            <person name="Bell C."/>
            <person name="Bharti A.K."/>
            <person name="Crow J.A."/>
            <person name="Grimwood J."/>
            <person name="Kramer R."/>
            <person name="Lindquist E."/>
            <person name="Lucas S."/>
            <person name="Salamov A."/>
            <person name="McFadden G.I."/>
            <person name="Lane C.E."/>
            <person name="Keeling P.J."/>
            <person name="Gray M.W."/>
            <person name="Grigoriev I.V."/>
            <person name="Archibald J.M."/>
        </authorList>
    </citation>
    <scope>NUCLEOTIDE SEQUENCE</scope>
    <source>
        <strain evidence="6">CCMP2712</strain>
    </source>
</reference>
<feature type="domain" description="Bromo" evidence="3">
    <location>
        <begin position="1"/>
        <end position="61"/>
    </location>
</feature>
<keyword evidence="1 2" id="KW-0103">Bromodomain</keyword>
<dbReference type="RefSeq" id="XP_005827845.1">
    <property type="nucleotide sequence ID" value="XM_005827788.1"/>
</dbReference>
<feature type="non-terminal residue" evidence="4">
    <location>
        <position position="1"/>
    </location>
</feature>